<evidence type="ECO:0000313" key="2">
    <source>
        <dbReference type="EMBL" id="TRO78572.1"/>
    </source>
</evidence>
<dbReference type="EMBL" id="VJVV01000016">
    <property type="protein sequence ID" value="TRO78572.1"/>
    <property type="molecule type" value="Genomic_DNA"/>
</dbReference>
<feature type="domain" description="Isochorismatase-like" evidence="1">
    <location>
        <begin position="15"/>
        <end position="165"/>
    </location>
</feature>
<dbReference type="PANTHER" id="PTHR14119">
    <property type="entry name" value="HYDROLASE"/>
    <property type="match status" value="1"/>
</dbReference>
<dbReference type="Proteomes" id="UP000317155">
    <property type="component" value="Unassembled WGS sequence"/>
</dbReference>
<dbReference type="PANTHER" id="PTHR14119:SF3">
    <property type="entry name" value="ISOCHORISMATASE DOMAIN-CONTAINING PROTEIN 2"/>
    <property type="match status" value="1"/>
</dbReference>
<dbReference type="InterPro" id="IPR036380">
    <property type="entry name" value="Isochorismatase-like_sf"/>
</dbReference>
<dbReference type="InterPro" id="IPR000868">
    <property type="entry name" value="Isochorismatase-like_dom"/>
</dbReference>
<dbReference type="Gene3D" id="3.40.50.850">
    <property type="entry name" value="Isochorismatase-like"/>
    <property type="match status" value="1"/>
</dbReference>
<keyword evidence="3" id="KW-1185">Reference proteome</keyword>
<reference evidence="2 3" key="1">
    <citation type="submission" date="2019-07" db="EMBL/GenBank/DDBJ databases">
        <title>Insights of Desulfuromonas acetexigens electromicrobiology.</title>
        <authorList>
            <person name="Katuri K."/>
            <person name="Sapireddy V."/>
            <person name="Shaw D.R."/>
            <person name="Saikaly P."/>
        </authorList>
    </citation>
    <scope>NUCLEOTIDE SEQUENCE [LARGE SCALE GENOMIC DNA]</scope>
    <source>
        <strain evidence="2 3">2873</strain>
    </source>
</reference>
<dbReference type="RefSeq" id="WP_092054803.1">
    <property type="nucleotide sequence ID" value="NZ_FOJJ01000008.1"/>
</dbReference>
<evidence type="ECO:0000313" key="3">
    <source>
        <dbReference type="Proteomes" id="UP000317155"/>
    </source>
</evidence>
<dbReference type="OrthoDB" id="9796958at2"/>
<dbReference type="Pfam" id="PF00857">
    <property type="entry name" value="Isochorismatase"/>
    <property type="match status" value="1"/>
</dbReference>
<name>A0A550J5Z5_9BACT</name>
<dbReference type="InterPro" id="IPR050993">
    <property type="entry name" value="Isochorismatase_domain"/>
</dbReference>
<dbReference type="AlphaFoldDB" id="A0A550J5Z5"/>
<proteinExistence type="predicted"/>
<accession>A0A550J5Z5</accession>
<dbReference type="SUPFAM" id="SSF52499">
    <property type="entry name" value="Isochorismatase-like hydrolases"/>
    <property type="match status" value="1"/>
</dbReference>
<protein>
    <submittedName>
        <fullName evidence="2">Isochorismatase family protein</fullName>
    </submittedName>
</protein>
<organism evidence="2 3">
    <name type="scientific">Trichloromonas acetexigens</name>
    <dbReference type="NCBI Taxonomy" id="38815"/>
    <lineage>
        <taxon>Bacteria</taxon>
        <taxon>Pseudomonadati</taxon>
        <taxon>Thermodesulfobacteriota</taxon>
        <taxon>Desulfuromonadia</taxon>
        <taxon>Desulfuromonadales</taxon>
        <taxon>Trichloromonadaceae</taxon>
        <taxon>Trichloromonas</taxon>
    </lineage>
</organism>
<sequence length="190" mass="20991">MTERRERLWLNREGTVLVVVDVQERLAPAMPPEVLERVVKGIRTLIDAAALLKLPVITTEQYPAGIGQTIAALAPGEQGELVEKTSFSCCGEPAFLAALARHDARRVLLVGMEAHVCVFQTLLDLRAHHYDVHLVRDAICSRRKSDYRAALHLADAAGATLTTVEIALFQLLRHSRAPEFKAVSALIKQR</sequence>
<gene>
    <name evidence="2" type="ORF">FL622_15740</name>
</gene>
<comment type="caution">
    <text evidence="2">The sequence shown here is derived from an EMBL/GenBank/DDBJ whole genome shotgun (WGS) entry which is preliminary data.</text>
</comment>
<evidence type="ECO:0000259" key="1">
    <source>
        <dbReference type="Pfam" id="PF00857"/>
    </source>
</evidence>